<dbReference type="SUPFAM" id="SSF53300">
    <property type="entry name" value="vWA-like"/>
    <property type="match status" value="1"/>
</dbReference>
<reference evidence="2" key="1">
    <citation type="submission" date="2020-03" db="EMBL/GenBank/DDBJ databases">
        <title>Psychroflexus Maritimus sp. nov., isolate from marine sediment.</title>
        <authorList>
            <person name="Zhong Y.-L."/>
        </authorList>
    </citation>
    <scope>NUCLEOTIDE SEQUENCE</scope>
    <source>
        <strain evidence="2">C1</strain>
    </source>
</reference>
<dbReference type="Proteomes" id="UP000643701">
    <property type="component" value="Unassembled WGS sequence"/>
</dbReference>
<name>A0A967AGH4_9FLAO</name>
<comment type="caution">
    <text evidence="2">The sequence shown here is derived from an EMBL/GenBank/DDBJ whole genome shotgun (WGS) entry which is preliminary data.</text>
</comment>
<dbReference type="AlphaFoldDB" id="A0A967AGH4"/>
<keyword evidence="3" id="KW-1185">Reference proteome</keyword>
<feature type="domain" description="DUF58" evidence="1">
    <location>
        <begin position="137"/>
        <end position="303"/>
    </location>
</feature>
<organism evidence="2 3">
    <name type="scientific">Psychroflexus maritimus</name>
    <dbReference type="NCBI Taxonomy" id="2714865"/>
    <lineage>
        <taxon>Bacteria</taxon>
        <taxon>Pseudomonadati</taxon>
        <taxon>Bacteroidota</taxon>
        <taxon>Flavobacteriia</taxon>
        <taxon>Flavobacteriales</taxon>
        <taxon>Flavobacteriaceae</taxon>
        <taxon>Psychroflexus</taxon>
    </lineage>
</organism>
<dbReference type="EMBL" id="JAANAS010000013">
    <property type="protein sequence ID" value="NGZ88995.1"/>
    <property type="molecule type" value="Genomic_DNA"/>
</dbReference>
<protein>
    <submittedName>
        <fullName evidence="2">DUF58 domain-containing protein</fullName>
    </submittedName>
</protein>
<gene>
    <name evidence="2" type="ORF">G7034_01865</name>
</gene>
<evidence type="ECO:0000313" key="2">
    <source>
        <dbReference type="EMBL" id="NGZ88995.1"/>
    </source>
</evidence>
<dbReference type="Pfam" id="PF01882">
    <property type="entry name" value="DUF58"/>
    <property type="match status" value="1"/>
</dbReference>
<evidence type="ECO:0000259" key="1">
    <source>
        <dbReference type="Pfam" id="PF01882"/>
    </source>
</evidence>
<evidence type="ECO:0000313" key="3">
    <source>
        <dbReference type="Proteomes" id="UP000643701"/>
    </source>
</evidence>
<sequence>MADKFSNSDANELKIEVQNKSNFNLKIKVIDEIPFQFQKRDFKKQISLKPSESNYITYQLIPKKRGVYEFGKLHCYAKTKIGLFERRFSFDGAKKVMVYPSFVQMKEMDFYASHHIKSLFGFKKVRKIGHTLEFEQIKDYVVGDDIRTINWKATAKKKHLMINQFQDEKSQDIYCLIDAGKNMKMPFNGLSLLDYSVNSCLALTNVALKRKDKVGMLQFSGSVSRFVKANSQKSQLRKIMENLYQITPDYAMTDFAKLYAYLSRKVTKRSLLILYTNFEHKISLERQLVYLKAIDKKHELILVFFENNEVERLRHKTPQSSNEIYDVSIAEDLALQKQEMIYLLRKNRIQVVFTAPENLQINVINKYLEMKAKTSV</sequence>
<dbReference type="InterPro" id="IPR002881">
    <property type="entry name" value="DUF58"/>
</dbReference>
<dbReference type="PANTHER" id="PTHR33608:SF3">
    <property type="entry name" value="SLR2013 PROTEIN"/>
    <property type="match status" value="1"/>
</dbReference>
<dbReference type="PANTHER" id="PTHR33608">
    <property type="entry name" value="BLL2464 PROTEIN"/>
    <property type="match status" value="1"/>
</dbReference>
<dbReference type="InterPro" id="IPR036465">
    <property type="entry name" value="vWFA_dom_sf"/>
</dbReference>
<proteinExistence type="predicted"/>
<accession>A0A967AGH4</accession>